<feature type="region of interest" description="Disordered" evidence="1">
    <location>
        <begin position="1"/>
        <end position="40"/>
    </location>
</feature>
<proteinExistence type="predicted"/>
<accession>A0ABP0BV68</accession>
<dbReference type="Proteomes" id="UP001642406">
    <property type="component" value="Unassembled WGS sequence"/>
</dbReference>
<name>A0ABP0BV68_9PEZI</name>
<comment type="caution">
    <text evidence="2">The sequence shown here is derived from an EMBL/GenBank/DDBJ whole genome shotgun (WGS) entry which is preliminary data.</text>
</comment>
<feature type="region of interest" description="Disordered" evidence="1">
    <location>
        <begin position="121"/>
        <end position="144"/>
    </location>
</feature>
<feature type="region of interest" description="Disordered" evidence="1">
    <location>
        <begin position="324"/>
        <end position="394"/>
    </location>
</feature>
<sequence>MSKRKKASQERVPQPLQSPLRRNPTRQTQVRQNPQLQNPFHRAPVLHQELLKKKLEQNAAEDLTTMANRRRKQAYATVAERMERQHEREDEQLAQCRAEWANRQAYYKQNPFASQDTRRYLGQQKPPQASAATDPTAHIAPERPAAPIRWSRWVPVDNLRGGRNVQRRKCSYCNRAAAVLRQRVLLQQDYEILDLCYLCEMKRQRSEILLDDEQWDLVYESSSEEEDDDIYSATDTSTTVDEELPLAEAAAVAVAPRQPQRQVIQLPVILIRAASSIFCDIVWTKNPVPQLAVKATSLNLLGKVRGFVTSQMWQPVTNFIGETAFRARQDRRGSPRRRNSPQAMRPVRASPPVAERPLRAPAGNAAAGLSPPRRRSPNQQQQNRVQKAASQFRRYTKNDPRLFFGLYA</sequence>
<evidence type="ECO:0000313" key="3">
    <source>
        <dbReference type="Proteomes" id="UP001642406"/>
    </source>
</evidence>
<keyword evidence="3" id="KW-1185">Reference proteome</keyword>
<organism evidence="2 3">
    <name type="scientific">Sporothrix bragantina</name>
    <dbReference type="NCBI Taxonomy" id="671064"/>
    <lineage>
        <taxon>Eukaryota</taxon>
        <taxon>Fungi</taxon>
        <taxon>Dikarya</taxon>
        <taxon>Ascomycota</taxon>
        <taxon>Pezizomycotina</taxon>
        <taxon>Sordariomycetes</taxon>
        <taxon>Sordariomycetidae</taxon>
        <taxon>Ophiostomatales</taxon>
        <taxon>Ophiostomataceae</taxon>
        <taxon>Sporothrix</taxon>
    </lineage>
</organism>
<evidence type="ECO:0000313" key="2">
    <source>
        <dbReference type="EMBL" id="CAK7223573.1"/>
    </source>
</evidence>
<evidence type="ECO:0000256" key="1">
    <source>
        <dbReference type="SAM" id="MobiDB-lite"/>
    </source>
</evidence>
<protein>
    <submittedName>
        <fullName evidence="2">Uncharacterized protein</fullName>
    </submittedName>
</protein>
<gene>
    <name evidence="2" type="ORF">SBRCBS47491_005254</name>
</gene>
<reference evidence="2 3" key="1">
    <citation type="submission" date="2024-01" db="EMBL/GenBank/DDBJ databases">
        <authorList>
            <person name="Allen C."/>
            <person name="Tagirdzhanova G."/>
        </authorList>
    </citation>
    <scope>NUCLEOTIDE SEQUENCE [LARGE SCALE GENOMIC DNA]</scope>
</reference>
<feature type="compositionally biased region" description="Polar residues" evidence="1">
    <location>
        <begin position="25"/>
        <end position="38"/>
    </location>
</feature>
<dbReference type="EMBL" id="CAWUHC010000044">
    <property type="protein sequence ID" value="CAK7223573.1"/>
    <property type="molecule type" value="Genomic_DNA"/>
</dbReference>